<dbReference type="GO" id="GO:0003677">
    <property type="term" value="F:DNA binding"/>
    <property type="evidence" value="ECO:0007669"/>
    <property type="project" value="InterPro"/>
</dbReference>
<dbReference type="CDD" id="cd08767">
    <property type="entry name" value="Cdt1_c"/>
    <property type="match status" value="1"/>
</dbReference>
<proteinExistence type="inferred from homology"/>
<feature type="region of interest" description="Disordered" evidence="3">
    <location>
        <begin position="68"/>
        <end position="114"/>
    </location>
</feature>
<accession>A0A5N5MRA5</accession>
<dbReference type="PANTHER" id="PTHR28637:SF1">
    <property type="entry name" value="DNA REPLICATION FACTOR CDT1"/>
    <property type="match status" value="1"/>
</dbReference>
<dbReference type="PANTHER" id="PTHR28637">
    <property type="entry name" value="DNA REPLICATION FACTOR CDT1"/>
    <property type="match status" value="1"/>
</dbReference>
<dbReference type="GO" id="GO:0071163">
    <property type="term" value="P:DNA replication preinitiation complex assembly"/>
    <property type="evidence" value="ECO:0007669"/>
    <property type="project" value="InterPro"/>
</dbReference>
<dbReference type="InterPro" id="IPR014939">
    <property type="entry name" value="CDT1_Gemini-bd-like"/>
</dbReference>
<dbReference type="EMBL" id="VDCV01000005">
    <property type="protein sequence ID" value="KAB5557547.1"/>
    <property type="molecule type" value="Genomic_DNA"/>
</dbReference>
<reference evidence="6" key="1">
    <citation type="journal article" date="2019" name="Gigascience">
        <title>De novo genome assembly of the endangered Acer yangbiense, a plant species with extremely small populations endemic to Yunnan Province, China.</title>
        <authorList>
            <person name="Yang J."/>
            <person name="Wariss H.M."/>
            <person name="Tao L."/>
            <person name="Zhang R."/>
            <person name="Yun Q."/>
            <person name="Hollingsworth P."/>
            <person name="Dao Z."/>
            <person name="Luo G."/>
            <person name="Guo H."/>
            <person name="Ma Y."/>
            <person name="Sun W."/>
        </authorList>
    </citation>
    <scope>NUCLEOTIDE SEQUENCE [LARGE SCALE GENOMIC DNA]</scope>
    <source>
        <strain evidence="6">cv. br00</strain>
    </source>
</reference>
<dbReference type="Pfam" id="PF08839">
    <property type="entry name" value="CDT1"/>
    <property type="match status" value="1"/>
</dbReference>
<feature type="compositionally biased region" description="Polar residues" evidence="3">
    <location>
        <begin position="89"/>
        <end position="99"/>
    </location>
</feature>
<feature type="domain" description="CDT1 Geminin-binding" evidence="4">
    <location>
        <begin position="115"/>
        <end position="248"/>
    </location>
</feature>
<dbReference type="InterPro" id="IPR038090">
    <property type="entry name" value="Cdt1_C_WH_dom_sf"/>
</dbReference>
<organism evidence="5 6">
    <name type="scientific">Salix brachista</name>
    <dbReference type="NCBI Taxonomy" id="2182728"/>
    <lineage>
        <taxon>Eukaryota</taxon>
        <taxon>Viridiplantae</taxon>
        <taxon>Streptophyta</taxon>
        <taxon>Embryophyta</taxon>
        <taxon>Tracheophyta</taxon>
        <taxon>Spermatophyta</taxon>
        <taxon>Magnoliopsida</taxon>
        <taxon>eudicotyledons</taxon>
        <taxon>Gunneridae</taxon>
        <taxon>Pentapetalae</taxon>
        <taxon>rosids</taxon>
        <taxon>fabids</taxon>
        <taxon>Malpighiales</taxon>
        <taxon>Salicaceae</taxon>
        <taxon>Saliceae</taxon>
        <taxon>Salix</taxon>
    </lineage>
</organism>
<evidence type="ECO:0000313" key="6">
    <source>
        <dbReference type="Proteomes" id="UP000326939"/>
    </source>
</evidence>
<dbReference type="InterPro" id="IPR036390">
    <property type="entry name" value="WH_DNA-bd_sf"/>
</dbReference>
<feature type="compositionally biased region" description="Polar residues" evidence="3">
    <location>
        <begin position="22"/>
        <end position="38"/>
    </location>
</feature>
<name>A0A5N5MRA5_9ROSI</name>
<evidence type="ECO:0000259" key="4">
    <source>
        <dbReference type="SMART" id="SM01075"/>
    </source>
</evidence>
<dbReference type="SMART" id="SM01075">
    <property type="entry name" value="CDT1"/>
    <property type="match status" value="1"/>
</dbReference>
<feature type="compositionally biased region" description="Polar residues" evidence="3">
    <location>
        <begin position="317"/>
        <end position="331"/>
    </location>
</feature>
<keyword evidence="6" id="KW-1185">Reference proteome</keyword>
<dbReference type="GO" id="GO:0005634">
    <property type="term" value="C:nucleus"/>
    <property type="evidence" value="ECO:0007669"/>
    <property type="project" value="TreeGrafter"/>
</dbReference>
<evidence type="ECO:0000256" key="2">
    <source>
        <dbReference type="ARBA" id="ARBA00023306"/>
    </source>
</evidence>
<keyword evidence="2" id="KW-0131">Cell cycle</keyword>
<dbReference type="Gene3D" id="1.10.10.1420">
    <property type="entry name" value="DNA replication factor Cdt1, C-terminal WH domain"/>
    <property type="match status" value="1"/>
</dbReference>
<dbReference type="GO" id="GO:0000278">
    <property type="term" value="P:mitotic cell cycle"/>
    <property type="evidence" value="ECO:0007669"/>
    <property type="project" value="TreeGrafter"/>
</dbReference>
<dbReference type="GO" id="GO:0070182">
    <property type="term" value="F:DNA polymerase binding"/>
    <property type="evidence" value="ECO:0007669"/>
    <property type="project" value="TreeGrafter"/>
</dbReference>
<feature type="region of interest" description="Disordered" evidence="3">
    <location>
        <begin position="1"/>
        <end position="53"/>
    </location>
</feature>
<dbReference type="SUPFAM" id="SSF46785">
    <property type="entry name" value="Winged helix' DNA-binding domain"/>
    <property type="match status" value="1"/>
</dbReference>
<protein>
    <recommendedName>
        <fullName evidence="4">CDT1 Geminin-binding domain-containing protein</fullName>
    </recommendedName>
</protein>
<evidence type="ECO:0000256" key="3">
    <source>
        <dbReference type="SAM" id="MobiDB-lite"/>
    </source>
</evidence>
<comment type="caution">
    <text evidence="5">The sequence shown here is derived from an EMBL/GenBank/DDBJ whole genome shotgun (WGS) entry which is preliminary data.</text>
</comment>
<dbReference type="InterPro" id="IPR045173">
    <property type="entry name" value="Cdt1"/>
</dbReference>
<feature type="region of interest" description="Disordered" evidence="3">
    <location>
        <begin position="312"/>
        <end position="360"/>
    </location>
</feature>
<feature type="compositionally biased region" description="Low complexity" evidence="3">
    <location>
        <begin position="1"/>
        <end position="14"/>
    </location>
</feature>
<feature type="compositionally biased region" description="Basic and acidic residues" evidence="3">
    <location>
        <begin position="103"/>
        <end position="114"/>
    </location>
</feature>
<evidence type="ECO:0000256" key="1">
    <source>
        <dbReference type="ARBA" id="ARBA00008356"/>
    </source>
</evidence>
<feature type="compositionally biased region" description="Basic and acidic residues" evidence="3">
    <location>
        <begin position="332"/>
        <end position="348"/>
    </location>
</feature>
<dbReference type="GO" id="GO:0030174">
    <property type="term" value="P:regulation of DNA-templated DNA replication initiation"/>
    <property type="evidence" value="ECO:0007669"/>
    <property type="project" value="InterPro"/>
</dbReference>
<dbReference type="InterPro" id="IPR032054">
    <property type="entry name" value="Cdt1_C"/>
</dbReference>
<dbReference type="FunFam" id="1.10.10.1420:FF:000003">
    <property type="entry name" value="CDT1-like protein a chloroplastic"/>
    <property type="match status" value="1"/>
</dbReference>
<dbReference type="CDD" id="cd08674">
    <property type="entry name" value="Cdt1_m"/>
    <property type="match status" value="1"/>
</dbReference>
<gene>
    <name evidence="5" type="ORF">DKX38_008456</name>
</gene>
<comment type="similarity">
    <text evidence="1">Belongs to the Cdt1 family.</text>
</comment>
<evidence type="ECO:0000313" key="5">
    <source>
        <dbReference type="EMBL" id="KAB5557547.1"/>
    </source>
</evidence>
<dbReference type="Proteomes" id="UP000326939">
    <property type="component" value="Chromosome 5"/>
</dbReference>
<sequence>MNPLLQSPIPSSKSQKPKLDSESSSLTPKSKPSNSTIATQTPTQQTQLPSRLRNRRVALSLKEVRHIASQDHGTNQTKSARRQIASWCEGSTTDTTISKQPKPRKDQSRDGHSKIPDKYAILGEFFDNLDSSIRLLRMKGSMSSFSNISPKIESLTDRRFTLKYLAQLKYIMPEAIEIKRVLRFDEQTCCMKPDLHITVNADAIQGDDGNLKSESEKIYLRKVFSSRLVKFYRDHPQGDDIPEEMLPEPFNRSPLLAGTQAIEEEKPAMASLLSRSFKRRFSSQKGTKIEEEKSLQRSVSSALEPCLNKISSDERTSFSAPSPAKLSSTPTCDKDCLSATPSKEKDAVIDGGDSPIKMASDHSTPAKLVLTPAALISTTPALNMHKRCASLYDDHDSSNTPDKLVRRPPSRSLIFETPVKHAIDGQRETADVSDDDDDILKILPESLLQSIREKEQKAKEESDPAISQAKKRRHMIACLPKLFNKIHFLFQSRRQSILTKEELMHKIIASHSDIVDRREIEEQLKLLLELVPEWISEKLASTGDSLFRINKMYSPENVRARLEEAK</sequence>
<dbReference type="GO" id="GO:0000076">
    <property type="term" value="P:DNA replication checkpoint signaling"/>
    <property type="evidence" value="ECO:0007669"/>
    <property type="project" value="TreeGrafter"/>
</dbReference>
<dbReference type="Pfam" id="PF16679">
    <property type="entry name" value="CDT1_C"/>
    <property type="match status" value="1"/>
</dbReference>
<dbReference type="AlphaFoldDB" id="A0A5N5MRA5"/>